<reference evidence="2 3" key="1">
    <citation type="journal article" date="2010" name="Nature">
        <title>Genome sequencing and analysis of the model grass Brachypodium distachyon.</title>
        <authorList>
            <consortium name="International Brachypodium Initiative"/>
        </authorList>
    </citation>
    <scope>NUCLEOTIDE SEQUENCE [LARGE SCALE GENOMIC DNA]</scope>
    <source>
        <strain evidence="2 3">Bd21</strain>
    </source>
</reference>
<proteinExistence type="predicted"/>
<accession>A0A0Q3QAS6</accession>
<evidence type="ECO:0000313" key="3">
    <source>
        <dbReference type="EnsemblPlants" id="KQJ98785"/>
    </source>
</evidence>
<dbReference type="InterPro" id="IPR001810">
    <property type="entry name" value="F-box_dom"/>
</dbReference>
<dbReference type="Proteomes" id="UP000008810">
    <property type="component" value="Chromosome 3"/>
</dbReference>
<gene>
    <name evidence="2" type="ORF">BRADI_3g39115v3</name>
</gene>
<evidence type="ECO:0000313" key="2">
    <source>
        <dbReference type="EMBL" id="KQJ98785.1"/>
    </source>
</evidence>
<dbReference type="PANTHER" id="PTHR31111">
    <property type="entry name" value="BNAA05G37150D PROTEIN-RELATED"/>
    <property type="match status" value="1"/>
</dbReference>
<evidence type="ECO:0000259" key="1">
    <source>
        <dbReference type="SMART" id="SM00256"/>
    </source>
</evidence>
<reference evidence="2" key="2">
    <citation type="submission" date="2017-06" db="EMBL/GenBank/DDBJ databases">
        <title>WGS assembly of Brachypodium distachyon.</title>
        <authorList>
            <consortium name="The International Brachypodium Initiative"/>
            <person name="Lucas S."/>
            <person name="Harmon-Smith M."/>
            <person name="Lail K."/>
            <person name="Tice H."/>
            <person name="Grimwood J."/>
            <person name="Bruce D."/>
            <person name="Barry K."/>
            <person name="Shu S."/>
            <person name="Lindquist E."/>
            <person name="Wang M."/>
            <person name="Pitluck S."/>
            <person name="Vogel J.P."/>
            <person name="Garvin D.F."/>
            <person name="Mockler T.C."/>
            <person name="Schmutz J."/>
            <person name="Rokhsar D."/>
            <person name="Bevan M.W."/>
        </authorList>
    </citation>
    <scope>NUCLEOTIDE SEQUENCE</scope>
    <source>
        <strain evidence="2">Bd21</strain>
    </source>
</reference>
<keyword evidence="4" id="KW-1185">Reference proteome</keyword>
<evidence type="ECO:0000313" key="4">
    <source>
        <dbReference type="Proteomes" id="UP000008810"/>
    </source>
</evidence>
<dbReference type="Pfam" id="PF08268">
    <property type="entry name" value="FBA_3"/>
    <property type="match status" value="1"/>
</dbReference>
<dbReference type="NCBIfam" id="TIGR01640">
    <property type="entry name" value="F_box_assoc_1"/>
    <property type="match status" value="1"/>
</dbReference>
<dbReference type="Gene3D" id="1.20.1280.50">
    <property type="match status" value="1"/>
</dbReference>
<dbReference type="Pfam" id="PF12937">
    <property type="entry name" value="F-box-like"/>
    <property type="match status" value="1"/>
</dbReference>
<dbReference type="SMART" id="SM00256">
    <property type="entry name" value="FBOX"/>
    <property type="match status" value="1"/>
</dbReference>
<dbReference type="OrthoDB" id="603229at2759"/>
<dbReference type="EnsemblPlants" id="KQJ98785">
    <property type="protein sequence ID" value="KQJ98785"/>
    <property type="gene ID" value="BRADI_3g39115v3"/>
</dbReference>
<organism evidence="2">
    <name type="scientific">Brachypodium distachyon</name>
    <name type="common">Purple false brome</name>
    <name type="synonym">Trachynia distachya</name>
    <dbReference type="NCBI Taxonomy" id="15368"/>
    <lineage>
        <taxon>Eukaryota</taxon>
        <taxon>Viridiplantae</taxon>
        <taxon>Streptophyta</taxon>
        <taxon>Embryophyta</taxon>
        <taxon>Tracheophyta</taxon>
        <taxon>Spermatophyta</taxon>
        <taxon>Magnoliopsida</taxon>
        <taxon>Liliopsida</taxon>
        <taxon>Poales</taxon>
        <taxon>Poaceae</taxon>
        <taxon>BOP clade</taxon>
        <taxon>Pooideae</taxon>
        <taxon>Stipodae</taxon>
        <taxon>Brachypodieae</taxon>
        <taxon>Brachypodium</taxon>
    </lineage>
</organism>
<dbReference type="Gramene" id="KQJ98785">
    <property type="protein sequence ID" value="KQJ98785"/>
    <property type="gene ID" value="BRADI_3g39115v3"/>
</dbReference>
<name>A0A0Q3QAS6_BRADI</name>
<dbReference type="AlphaFoldDB" id="A0A0Q3QAS6"/>
<protein>
    <recommendedName>
        <fullName evidence="1">F-box domain-containing protein</fullName>
    </recommendedName>
</protein>
<reference evidence="3" key="3">
    <citation type="submission" date="2018-08" db="UniProtKB">
        <authorList>
            <consortium name="EnsemblPlants"/>
        </authorList>
    </citation>
    <scope>IDENTIFICATION</scope>
    <source>
        <strain evidence="3">cv. Bd21</strain>
    </source>
</reference>
<dbReference type="InterPro" id="IPR013187">
    <property type="entry name" value="F-box-assoc_dom_typ3"/>
</dbReference>
<dbReference type="EMBL" id="CM000882">
    <property type="protein sequence ID" value="KQJ98785.1"/>
    <property type="molecule type" value="Genomic_DNA"/>
</dbReference>
<dbReference type="PANTHER" id="PTHR31111:SF133">
    <property type="entry name" value="OS07G0196600 PROTEIN"/>
    <property type="match status" value="1"/>
</dbReference>
<dbReference type="InParanoid" id="A0A0Q3QAS6"/>
<sequence length="330" mass="36939">MDPGDEFPTDVLVEILLLLRPSSCRRCRLVCRRWRDAVDRWTTEMQSRPKVLVAVGESAYVLDDRPAAERGRKLWRTGSDMARRYSSGMDTVGTCNGLVCLCNRMSGGAAITVANPLTGSALALRVTGRYKVVHVPFFFEQVWVFTLGETSWRDVVVATASPKSHLKPGAGIVSVDGTTYWATEGAKTKVMSIDLEDDHVTSMGPIPWYLAEVHGRLGIAISDDTATTVWVLEGARGGERSWSRWYITHFAHGGECILTLKWLPWRNCKGSVLYRHHRPGDDRREARRGTVDISERNKGAVAAIIETRGKTCWTFNYVETTEPLSVYECR</sequence>
<dbReference type="InterPro" id="IPR017451">
    <property type="entry name" value="F-box-assoc_interact_dom"/>
</dbReference>
<feature type="domain" description="F-box" evidence="1">
    <location>
        <begin position="7"/>
        <end position="44"/>
    </location>
</feature>
<dbReference type="SUPFAM" id="SSF81383">
    <property type="entry name" value="F-box domain"/>
    <property type="match status" value="1"/>
</dbReference>
<dbReference type="InterPro" id="IPR036047">
    <property type="entry name" value="F-box-like_dom_sf"/>
</dbReference>